<reference evidence="2" key="1">
    <citation type="submission" date="2021-06" db="EMBL/GenBank/DDBJ databases">
        <authorList>
            <person name="Hodson N. C."/>
            <person name="Mongue J. A."/>
            <person name="Jaron S. K."/>
        </authorList>
    </citation>
    <scope>NUCLEOTIDE SEQUENCE</scope>
</reference>
<dbReference type="GO" id="GO:0016887">
    <property type="term" value="F:ATP hydrolysis activity"/>
    <property type="evidence" value="ECO:0007669"/>
    <property type="project" value="InterPro"/>
</dbReference>
<dbReference type="InterPro" id="IPR003439">
    <property type="entry name" value="ABC_transporter-like_ATP-bd"/>
</dbReference>
<evidence type="ECO:0000313" key="3">
    <source>
        <dbReference type="Proteomes" id="UP000708208"/>
    </source>
</evidence>
<organism evidence="2 3">
    <name type="scientific">Allacma fusca</name>
    <dbReference type="NCBI Taxonomy" id="39272"/>
    <lineage>
        <taxon>Eukaryota</taxon>
        <taxon>Metazoa</taxon>
        <taxon>Ecdysozoa</taxon>
        <taxon>Arthropoda</taxon>
        <taxon>Hexapoda</taxon>
        <taxon>Collembola</taxon>
        <taxon>Symphypleona</taxon>
        <taxon>Sminthuridae</taxon>
        <taxon>Allacma</taxon>
    </lineage>
</organism>
<keyword evidence="3" id="KW-1185">Reference proteome</keyword>
<accession>A0A8J2L444</accession>
<dbReference type="Pfam" id="PF00005">
    <property type="entry name" value="ABC_tran"/>
    <property type="match status" value="1"/>
</dbReference>
<sequence length="128" mass="13878">MTLLSSAIALPQLLSPRPKTSNGTETTEDVEDIAEHTLTLIAKGQAEIPLEDEHKDVVLIIGNSGAGKTTLAKFLTGEELEAYEADSRFLIKDAEGDIRNDPTSAHKSFFPDLLTDNTTNTSYYDLPG</sequence>
<comment type="caution">
    <text evidence="2">The sequence shown here is derived from an EMBL/GenBank/DDBJ whole genome shotgun (WGS) entry which is preliminary data.</text>
</comment>
<dbReference type="Proteomes" id="UP000708208">
    <property type="component" value="Unassembled WGS sequence"/>
</dbReference>
<dbReference type="OrthoDB" id="7459904at2759"/>
<feature type="non-terminal residue" evidence="2">
    <location>
        <position position="128"/>
    </location>
</feature>
<feature type="domain" description="ABC transporter" evidence="1">
    <location>
        <begin position="53"/>
        <end position="81"/>
    </location>
</feature>
<dbReference type="AlphaFoldDB" id="A0A8J2L444"/>
<evidence type="ECO:0000313" key="2">
    <source>
        <dbReference type="EMBL" id="CAG7827476.1"/>
    </source>
</evidence>
<gene>
    <name evidence="2" type="ORF">AFUS01_LOCUS37464</name>
</gene>
<evidence type="ECO:0000259" key="1">
    <source>
        <dbReference type="Pfam" id="PF00005"/>
    </source>
</evidence>
<proteinExistence type="predicted"/>
<protein>
    <recommendedName>
        <fullName evidence="1">ABC transporter domain-containing protein</fullName>
    </recommendedName>
</protein>
<name>A0A8J2L444_9HEXA</name>
<dbReference type="EMBL" id="CAJVCH010543729">
    <property type="protein sequence ID" value="CAG7827476.1"/>
    <property type="molecule type" value="Genomic_DNA"/>
</dbReference>
<dbReference type="GO" id="GO:0005524">
    <property type="term" value="F:ATP binding"/>
    <property type="evidence" value="ECO:0007669"/>
    <property type="project" value="InterPro"/>
</dbReference>